<gene>
    <name evidence="2" type="ORF">MESMUL_16520</name>
</gene>
<name>A0A388SDC6_9BURK</name>
<reference evidence="2 3" key="1">
    <citation type="journal article" date="2018" name="Int. J. Syst. Evol. Microbiol.">
        <title>Mesosutterella multiformis gen. nov., sp. nov., a member of the family Sutterellaceae and Sutterella megalosphaeroides sp. nov., isolated from human faeces.</title>
        <authorList>
            <person name="Sakamoto M."/>
            <person name="Ikeyama N."/>
            <person name="Kunihiro T."/>
            <person name="Iino T."/>
            <person name="Yuki M."/>
            <person name="Ohkuma M."/>
        </authorList>
    </citation>
    <scope>NUCLEOTIDE SEQUENCE [LARGE SCALE GENOMIC DNA]</scope>
    <source>
        <strain evidence="2 3">4NBBH2</strain>
    </source>
</reference>
<dbReference type="OrthoDB" id="5615858at2"/>
<dbReference type="EMBL" id="BGZJ01000001">
    <property type="protein sequence ID" value="GBO94298.1"/>
    <property type="molecule type" value="Genomic_DNA"/>
</dbReference>
<evidence type="ECO:0000313" key="2">
    <source>
        <dbReference type="EMBL" id="GBO94298.1"/>
    </source>
</evidence>
<proteinExistence type="predicted"/>
<dbReference type="Pfam" id="PF13840">
    <property type="entry name" value="ACT_7"/>
    <property type="match status" value="1"/>
</dbReference>
<comment type="caution">
    <text evidence="2">The sequence shown here is derived from an EMBL/GenBank/DDBJ whole genome shotgun (WGS) entry which is preliminary data.</text>
</comment>
<sequence length="129" mass="14296">MTNALKIETFPYFFAIAKIRNPASINWKSPFVFVGKTDDELSLVALESDVPSDAYPVDRGYRMMRVAGTLDMSLTGILARISKVLADEEIPIFAVSTYNTDYILVKSHTVKNAVQALSRAGYLVTNEIS</sequence>
<dbReference type="PANTHER" id="PTHR31131:SF6">
    <property type="entry name" value="CASTOR ACT DOMAIN-CONTAINING PROTEIN"/>
    <property type="match status" value="1"/>
</dbReference>
<dbReference type="SUPFAM" id="SSF55021">
    <property type="entry name" value="ACT-like"/>
    <property type="match status" value="2"/>
</dbReference>
<organism evidence="2 3">
    <name type="scientific">Mesosutterella multiformis</name>
    <dbReference type="NCBI Taxonomy" id="2259133"/>
    <lineage>
        <taxon>Bacteria</taxon>
        <taxon>Pseudomonadati</taxon>
        <taxon>Pseudomonadota</taxon>
        <taxon>Betaproteobacteria</taxon>
        <taxon>Burkholderiales</taxon>
        <taxon>Sutterellaceae</taxon>
        <taxon>Mesosutterella</taxon>
    </lineage>
</organism>
<dbReference type="Proteomes" id="UP000266091">
    <property type="component" value="Unassembled WGS sequence"/>
</dbReference>
<dbReference type="PANTHER" id="PTHR31131">
    <property type="entry name" value="CHROMOSOME 1, WHOLE GENOME SHOTGUN SEQUENCE"/>
    <property type="match status" value="1"/>
</dbReference>
<dbReference type="InterPro" id="IPR051719">
    <property type="entry name" value="CASTOR_mTORC1"/>
</dbReference>
<evidence type="ECO:0000259" key="1">
    <source>
        <dbReference type="Pfam" id="PF13840"/>
    </source>
</evidence>
<dbReference type="Gene3D" id="3.30.2130.10">
    <property type="entry name" value="VC0802-like"/>
    <property type="match status" value="1"/>
</dbReference>
<keyword evidence="3" id="KW-1185">Reference proteome</keyword>
<dbReference type="AlphaFoldDB" id="A0A388SDC6"/>
<feature type="domain" description="CASTOR ACT" evidence="1">
    <location>
        <begin position="58"/>
        <end position="118"/>
    </location>
</feature>
<dbReference type="RefSeq" id="WP_116270525.1">
    <property type="nucleotide sequence ID" value="NZ_BGZJ01000001.1"/>
</dbReference>
<dbReference type="InterPro" id="IPR045865">
    <property type="entry name" value="ACT-like_dom_sf"/>
</dbReference>
<dbReference type="InterPro" id="IPR027795">
    <property type="entry name" value="CASTOR_ACT_dom"/>
</dbReference>
<accession>A0A388SDC6</accession>
<protein>
    <submittedName>
        <fullName evidence="2">ACT domain-containing protein</fullName>
    </submittedName>
</protein>
<evidence type="ECO:0000313" key="3">
    <source>
        <dbReference type="Proteomes" id="UP000266091"/>
    </source>
</evidence>